<dbReference type="EC" id="2.7.13.3" evidence="3"/>
<dbReference type="SUPFAM" id="SSF55874">
    <property type="entry name" value="ATPase domain of HSP90 chaperone/DNA topoisomerase II/histidine kinase"/>
    <property type="match status" value="1"/>
</dbReference>
<keyword evidence="10" id="KW-0175">Coiled coil</keyword>
<keyword evidence="16" id="KW-1185">Reference proteome</keyword>
<comment type="catalytic activity">
    <reaction evidence="1">
        <text>ATP + protein L-histidine = ADP + protein N-phospho-L-histidine.</text>
        <dbReference type="EC" id="2.7.13.3"/>
    </reaction>
</comment>
<dbReference type="SMART" id="SM00304">
    <property type="entry name" value="HAMP"/>
    <property type="match status" value="1"/>
</dbReference>
<dbReference type="SUPFAM" id="SSF47384">
    <property type="entry name" value="Homodimeric domain of signal transducing histidine kinase"/>
    <property type="match status" value="1"/>
</dbReference>
<keyword evidence="12" id="KW-1133">Transmembrane helix</keyword>
<keyword evidence="4" id="KW-1003">Cell membrane</keyword>
<dbReference type="SMART" id="SM00387">
    <property type="entry name" value="HATPase_c"/>
    <property type="match status" value="1"/>
</dbReference>
<evidence type="ECO:0000256" key="1">
    <source>
        <dbReference type="ARBA" id="ARBA00000085"/>
    </source>
</evidence>
<dbReference type="InterPro" id="IPR003661">
    <property type="entry name" value="HisK_dim/P_dom"/>
</dbReference>
<evidence type="ECO:0000256" key="12">
    <source>
        <dbReference type="SAM" id="Phobius"/>
    </source>
</evidence>
<feature type="transmembrane region" description="Helical" evidence="12">
    <location>
        <begin position="12"/>
        <end position="32"/>
    </location>
</feature>
<organism evidence="15 16">
    <name type="scientific">Myxococcus landrumensis</name>
    <dbReference type="NCBI Taxonomy" id="2813577"/>
    <lineage>
        <taxon>Bacteria</taxon>
        <taxon>Pseudomonadati</taxon>
        <taxon>Myxococcota</taxon>
        <taxon>Myxococcia</taxon>
        <taxon>Myxococcales</taxon>
        <taxon>Cystobacterineae</taxon>
        <taxon>Myxococcaceae</taxon>
        <taxon>Myxococcus</taxon>
    </lineage>
</organism>
<feature type="domain" description="Histidine kinase" evidence="13">
    <location>
        <begin position="234"/>
        <end position="453"/>
    </location>
</feature>
<accession>A0ABX7MZY8</accession>
<keyword evidence="8" id="KW-0418">Kinase</keyword>
<dbReference type="Pfam" id="PF00672">
    <property type="entry name" value="HAMP"/>
    <property type="match status" value="1"/>
</dbReference>
<dbReference type="CDD" id="cd00082">
    <property type="entry name" value="HisKA"/>
    <property type="match status" value="1"/>
</dbReference>
<feature type="compositionally biased region" description="Pro residues" evidence="11">
    <location>
        <begin position="451"/>
        <end position="460"/>
    </location>
</feature>
<evidence type="ECO:0000256" key="3">
    <source>
        <dbReference type="ARBA" id="ARBA00012438"/>
    </source>
</evidence>
<feature type="region of interest" description="Disordered" evidence="11">
    <location>
        <begin position="437"/>
        <end position="460"/>
    </location>
</feature>
<dbReference type="SUPFAM" id="SSF158472">
    <property type="entry name" value="HAMP domain-like"/>
    <property type="match status" value="1"/>
</dbReference>
<dbReference type="PRINTS" id="PR00344">
    <property type="entry name" value="BCTRLSENSOR"/>
</dbReference>
<dbReference type="InterPro" id="IPR036890">
    <property type="entry name" value="HATPase_C_sf"/>
</dbReference>
<dbReference type="InterPro" id="IPR050980">
    <property type="entry name" value="2C_sensor_his_kinase"/>
</dbReference>
<feature type="transmembrane region" description="Helical" evidence="12">
    <location>
        <begin position="154"/>
        <end position="173"/>
    </location>
</feature>
<keyword evidence="9" id="KW-0067">ATP-binding</keyword>
<evidence type="ECO:0000256" key="2">
    <source>
        <dbReference type="ARBA" id="ARBA00004651"/>
    </source>
</evidence>
<feature type="domain" description="HAMP" evidence="14">
    <location>
        <begin position="174"/>
        <end position="226"/>
    </location>
</feature>
<evidence type="ECO:0000256" key="10">
    <source>
        <dbReference type="SAM" id="Coils"/>
    </source>
</evidence>
<keyword evidence="12" id="KW-0472">Membrane</keyword>
<dbReference type="PROSITE" id="PS50109">
    <property type="entry name" value="HIS_KIN"/>
    <property type="match status" value="1"/>
</dbReference>
<dbReference type="InterPro" id="IPR036097">
    <property type="entry name" value="HisK_dim/P_sf"/>
</dbReference>
<dbReference type="Pfam" id="PF02518">
    <property type="entry name" value="HATPase_c"/>
    <property type="match status" value="1"/>
</dbReference>
<dbReference type="InterPro" id="IPR004358">
    <property type="entry name" value="Sig_transdc_His_kin-like_C"/>
</dbReference>
<dbReference type="PANTHER" id="PTHR44936">
    <property type="entry name" value="SENSOR PROTEIN CREC"/>
    <property type="match status" value="1"/>
</dbReference>
<evidence type="ECO:0000256" key="9">
    <source>
        <dbReference type="ARBA" id="ARBA00022840"/>
    </source>
</evidence>
<keyword evidence="7" id="KW-0547">Nucleotide-binding</keyword>
<evidence type="ECO:0000313" key="15">
    <source>
        <dbReference type="EMBL" id="QSQ11739.1"/>
    </source>
</evidence>
<dbReference type="Pfam" id="PF00512">
    <property type="entry name" value="HisKA"/>
    <property type="match status" value="1"/>
</dbReference>
<keyword evidence="6" id="KW-0808">Transferase</keyword>
<evidence type="ECO:0000256" key="7">
    <source>
        <dbReference type="ARBA" id="ARBA00022741"/>
    </source>
</evidence>
<evidence type="ECO:0000259" key="14">
    <source>
        <dbReference type="PROSITE" id="PS50885"/>
    </source>
</evidence>
<evidence type="ECO:0000259" key="13">
    <source>
        <dbReference type="PROSITE" id="PS50109"/>
    </source>
</evidence>
<reference evidence="15 16" key="1">
    <citation type="submission" date="2021-02" db="EMBL/GenBank/DDBJ databases">
        <title>De Novo genome assembly of isolated myxobacteria.</title>
        <authorList>
            <person name="Stevens D.C."/>
        </authorList>
    </citation>
    <scope>NUCLEOTIDE SEQUENCE [LARGE SCALE GENOMIC DNA]</scope>
    <source>
        <strain evidence="15 16">SCHIC003</strain>
    </source>
</reference>
<dbReference type="CDD" id="cd06225">
    <property type="entry name" value="HAMP"/>
    <property type="match status" value="1"/>
</dbReference>
<dbReference type="Proteomes" id="UP000663090">
    <property type="component" value="Chromosome"/>
</dbReference>
<dbReference type="PANTHER" id="PTHR44936:SF10">
    <property type="entry name" value="SENSOR PROTEIN RSTB"/>
    <property type="match status" value="1"/>
</dbReference>
<dbReference type="RefSeq" id="WP_206713479.1">
    <property type="nucleotide sequence ID" value="NZ_CP071091.1"/>
</dbReference>
<proteinExistence type="predicted"/>
<dbReference type="Gene3D" id="1.10.287.130">
    <property type="match status" value="1"/>
</dbReference>
<name>A0ABX7MZY8_9BACT</name>
<gene>
    <name evidence="15" type="ORF">JY572_25495</name>
</gene>
<evidence type="ECO:0000256" key="5">
    <source>
        <dbReference type="ARBA" id="ARBA00022553"/>
    </source>
</evidence>
<comment type="subcellular location">
    <subcellularLocation>
        <location evidence="2">Cell membrane</location>
        <topology evidence="2">Multi-pass membrane protein</topology>
    </subcellularLocation>
</comment>
<protein>
    <recommendedName>
        <fullName evidence="3">histidine kinase</fullName>
        <ecNumber evidence="3">2.7.13.3</ecNumber>
    </recommendedName>
</protein>
<dbReference type="SMART" id="SM00388">
    <property type="entry name" value="HisKA"/>
    <property type="match status" value="1"/>
</dbReference>
<sequence length="460" mass="50197">MSRPRTPGRLLLRIYLVGLAQFVLVITSFYLARHLLLDRPLRHGFQRQAAYNIREWGELRDEPVALQASLDRAARLLEARVTLRDVSGRLIATNSSSPAPMLTPSELDVLASKGEYRTGGRSPHAFTLPIPETGPIEAYATIISRTPEPARGKIGLFVGAVVLVTAITSFALARMLALPLQRLADVARELGEGKLDTRTGLRRRDELGRVAEAFDEMAGRITHLLRSQTELLANVSHELRTPLARIRVALDLAEEGDAATAREMLADITEDLSELERLVEDVLTTSKLDLASEDTGTPPLRPERVEVQGLVEKAASRFRTSRPGRVLEVSLDGMMPTLDADPVLLRRALDNLLDNAGKYSEPVTPVRLRARVGATGKLSLEVVDDGIGIEPEDLSRVGTPFFRTDRSRARRTGGVGMGLALARRIVDAHGGTLTLESTPGQGTTARIDLPVPKPPARAMD</sequence>
<dbReference type="InterPro" id="IPR003660">
    <property type="entry name" value="HAMP_dom"/>
</dbReference>
<dbReference type="PROSITE" id="PS50885">
    <property type="entry name" value="HAMP"/>
    <property type="match status" value="1"/>
</dbReference>
<evidence type="ECO:0000256" key="4">
    <source>
        <dbReference type="ARBA" id="ARBA00022475"/>
    </source>
</evidence>
<feature type="coiled-coil region" evidence="10">
    <location>
        <begin position="258"/>
        <end position="285"/>
    </location>
</feature>
<evidence type="ECO:0000256" key="6">
    <source>
        <dbReference type="ARBA" id="ARBA00022679"/>
    </source>
</evidence>
<dbReference type="InterPro" id="IPR005467">
    <property type="entry name" value="His_kinase_dom"/>
</dbReference>
<keyword evidence="5" id="KW-0597">Phosphoprotein</keyword>
<evidence type="ECO:0000256" key="8">
    <source>
        <dbReference type="ARBA" id="ARBA00022777"/>
    </source>
</evidence>
<dbReference type="InterPro" id="IPR003594">
    <property type="entry name" value="HATPase_dom"/>
</dbReference>
<dbReference type="EMBL" id="CP071091">
    <property type="protein sequence ID" value="QSQ11739.1"/>
    <property type="molecule type" value="Genomic_DNA"/>
</dbReference>
<keyword evidence="12" id="KW-0812">Transmembrane</keyword>
<evidence type="ECO:0000313" key="16">
    <source>
        <dbReference type="Proteomes" id="UP000663090"/>
    </source>
</evidence>
<evidence type="ECO:0000256" key="11">
    <source>
        <dbReference type="SAM" id="MobiDB-lite"/>
    </source>
</evidence>
<dbReference type="Gene3D" id="1.10.8.500">
    <property type="entry name" value="HAMP domain in histidine kinase"/>
    <property type="match status" value="1"/>
</dbReference>
<dbReference type="Gene3D" id="3.30.565.10">
    <property type="entry name" value="Histidine kinase-like ATPase, C-terminal domain"/>
    <property type="match status" value="1"/>
</dbReference>